<sequence length="874" mass="99961">MKLTKYIFLILFMEVIMVKIAQAESSLLKTMKVFNLPSGLKLIFQKNDSAKVVAIQIWVKTGSAYEDEREAGISHFIEHMIFKGTKHYQPGEIAKIIEGHGGSINAYTSFDYTVYHVVMPSEKWQIGLNILIDMVKNATFEENELEQERKVILEEIRKDHDSPFFILSNTLFSTAYKIHPYRRPVIGWTETVNAIKRENLLNYYHYWYKPSNMVIVVVGNVEEKKVKEVLNKAFPEIHPPVHFQPKTEPPQSEMRLKILKKPFKETYLGLAFPIPKCGTPEAHALDILSEILGGGESSRLTVALKLKKPIVHSISTHSFTPKGPGLFIIYAVLDEKNVKKALKEIFYQIEKIKHEGVLNEELAKAKLNVEADFIFDQETMEGWARTLGVFEVVEGDARKCEEYLFDIKNVTVEEIKEVTKKFLIPEHLSLVLVLPEEAKLNLKKEEIYKLWPKYIEKEKISQKKVHKFVLKNGLTLLIKENHRLPTFAISAVFMGGLRAETKKTNGICNFVAKMLMRGTKIHSAVELANLIESMAGEIDTFSGWNTFGLNAHFLSRYFKEAMSIIKEILCEPSFDPEEIEKLRPLLLAAIKQKEDRPPSLAFHYFYQTLYQNHPYGMDVLGTKETISKINRDDLINFYQKYVIPNNLVLAVVGDVHTEKVLATVEKLFGDWPKKEINLFKPPTPLPPSQDVIVKKYLPKEQVHFVLGNLSTTLYSQDRYAMAVLDALLSGQGGRLFINLRDKKGLAYALSFVHREGIEPGIWGIYMATSPDTLKKAIDGVKNELEKLIKDGIKKEEVENAKEYVLGQFLIGLQTNSQQAISMALNERYGLGYNYDELYIENIKKVTKEDIIKVIKKYLAKKGYVLSLIGPIKDF</sequence>
<dbReference type="InterPro" id="IPR050361">
    <property type="entry name" value="MPP/UQCRC_Complex"/>
</dbReference>
<dbReference type="EMBL" id="DRBS01000251">
    <property type="protein sequence ID" value="HDD44517.1"/>
    <property type="molecule type" value="Genomic_DNA"/>
</dbReference>
<protein>
    <submittedName>
        <fullName evidence="6">Insulinase family protein</fullName>
    </submittedName>
</protein>
<dbReference type="InterPro" id="IPR007863">
    <property type="entry name" value="Peptidase_M16_C"/>
</dbReference>
<evidence type="ECO:0000256" key="2">
    <source>
        <dbReference type="ARBA" id="ARBA00007261"/>
    </source>
</evidence>
<dbReference type="InterPro" id="IPR001431">
    <property type="entry name" value="Pept_M16_Zn_BS"/>
</dbReference>
<evidence type="ECO:0000259" key="5">
    <source>
        <dbReference type="Pfam" id="PF05193"/>
    </source>
</evidence>
<feature type="domain" description="Peptidase M16 N-terminal" evidence="4">
    <location>
        <begin position="44"/>
        <end position="186"/>
    </location>
</feature>
<accession>A0A7C0Y4S7</accession>
<evidence type="ECO:0000256" key="1">
    <source>
        <dbReference type="ARBA" id="ARBA00001947"/>
    </source>
</evidence>
<comment type="caution">
    <text evidence="6">The sequence shown here is derived from an EMBL/GenBank/DDBJ whole genome shotgun (WGS) entry which is preliminary data.</text>
</comment>
<dbReference type="InterPro" id="IPR011765">
    <property type="entry name" value="Pept_M16_N"/>
</dbReference>
<organism evidence="6">
    <name type="scientific">Desulfofervidus auxilii</name>
    <dbReference type="NCBI Taxonomy" id="1621989"/>
    <lineage>
        <taxon>Bacteria</taxon>
        <taxon>Pseudomonadati</taxon>
        <taxon>Thermodesulfobacteriota</taxon>
        <taxon>Candidatus Desulfofervidia</taxon>
        <taxon>Candidatus Desulfofervidales</taxon>
        <taxon>Candidatus Desulfofervidaceae</taxon>
        <taxon>Candidatus Desulfofervidus</taxon>
    </lineage>
</organism>
<evidence type="ECO:0000256" key="3">
    <source>
        <dbReference type="RuleBase" id="RU004447"/>
    </source>
</evidence>
<dbReference type="InterPro" id="IPR011249">
    <property type="entry name" value="Metalloenz_LuxS/M16"/>
</dbReference>
<name>A0A7C0Y4S7_DESA2</name>
<feature type="domain" description="Peptidase M16 C-terminal" evidence="5">
    <location>
        <begin position="195"/>
        <end position="367"/>
    </location>
</feature>
<dbReference type="GO" id="GO:0006508">
    <property type="term" value="P:proteolysis"/>
    <property type="evidence" value="ECO:0007669"/>
    <property type="project" value="InterPro"/>
</dbReference>
<comment type="cofactor">
    <cofactor evidence="1">
        <name>Zn(2+)</name>
        <dbReference type="ChEBI" id="CHEBI:29105"/>
    </cofactor>
</comment>
<gene>
    <name evidence="6" type="ORF">ENG63_06635</name>
</gene>
<dbReference type="Proteomes" id="UP000886289">
    <property type="component" value="Unassembled WGS sequence"/>
</dbReference>
<comment type="similarity">
    <text evidence="2 3">Belongs to the peptidase M16 family.</text>
</comment>
<proteinExistence type="inferred from homology"/>
<dbReference type="Pfam" id="PF05193">
    <property type="entry name" value="Peptidase_M16_C"/>
    <property type="match status" value="2"/>
</dbReference>
<evidence type="ECO:0000259" key="4">
    <source>
        <dbReference type="Pfam" id="PF00675"/>
    </source>
</evidence>
<feature type="domain" description="Peptidase M16 C-terminal" evidence="5">
    <location>
        <begin position="628"/>
        <end position="802"/>
    </location>
</feature>
<evidence type="ECO:0000313" key="6">
    <source>
        <dbReference type="EMBL" id="HDD44517.1"/>
    </source>
</evidence>
<dbReference type="Pfam" id="PF00675">
    <property type="entry name" value="Peptidase_M16"/>
    <property type="match status" value="2"/>
</dbReference>
<feature type="domain" description="Peptidase M16 N-terminal" evidence="4">
    <location>
        <begin position="479"/>
        <end position="622"/>
    </location>
</feature>
<dbReference type="SUPFAM" id="SSF63411">
    <property type="entry name" value="LuxS/MPP-like metallohydrolase"/>
    <property type="match status" value="4"/>
</dbReference>
<reference evidence="6" key="1">
    <citation type="journal article" date="2020" name="mSystems">
        <title>Genome- and Community-Level Interaction Insights into Carbon Utilization and Element Cycling Functions of Hydrothermarchaeota in Hydrothermal Sediment.</title>
        <authorList>
            <person name="Zhou Z."/>
            <person name="Liu Y."/>
            <person name="Xu W."/>
            <person name="Pan J."/>
            <person name="Luo Z.H."/>
            <person name="Li M."/>
        </authorList>
    </citation>
    <scope>NUCLEOTIDE SEQUENCE [LARGE SCALE GENOMIC DNA]</scope>
    <source>
        <strain evidence="6">HyVt-233</strain>
    </source>
</reference>
<dbReference type="PANTHER" id="PTHR11851:SF49">
    <property type="entry name" value="MITOCHONDRIAL-PROCESSING PEPTIDASE SUBUNIT ALPHA"/>
    <property type="match status" value="1"/>
</dbReference>
<dbReference type="Gene3D" id="3.30.830.10">
    <property type="entry name" value="Metalloenzyme, LuxS/M16 peptidase-like"/>
    <property type="match status" value="4"/>
</dbReference>
<dbReference type="PANTHER" id="PTHR11851">
    <property type="entry name" value="METALLOPROTEASE"/>
    <property type="match status" value="1"/>
</dbReference>
<dbReference type="GO" id="GO:0004222">
    <property type="term" value="F:metalloendopeptidase activity"/>
    <property type="evidence" value="ECO:0007669"/>
    <property type="project" value="InterPro"/>
</dbReference>
<dbReference type="PROSITE" id="PS00143">
    <property type="entry name" value="INSULINASE"/>
    <property type="match status" value="1"/>
</dbReference>
<dbReference type="AlphaFoldDB" id="A0A7C0Y4S7"/>
<dbReference type="GO" id="GO:0046872">
    <property type="term" value="F:metal ion binding"/>
    <property type="evidence" value="ECO:0007669"/>
    <property type="project" value="InterPro"/>
</dbReference>